<dbReference type="InterPro" id="IPR011050">
    <property type="entry name" value="Pectin_lyase_fold/virulence"/>
</dbReference>
<evidence type="ECO:0000259" key="2">
    <source>
        <dbReference type="Pfam" id="PF16315"/>
    </source>
</evidence>
<reference evidence="3 4" key="1">
    <citation type="submission" date="2019-02" db="EMBL/GenBank/DDBJ databases">
        <title>Pedobacter sp. RP-1-13 sp. nov., isolated from Arctic soil.</title>
        <authorList>
            <person name="Dahal R.H."/>
        </authorList>
    </citation>
    <scope>NUCLEOTIDE SEQUENCE [LARGE SCALE GENOMIC DNA]</scope>
    <source>
        <strain evidence="3 4">RP-1-13</strain>
    </source>
</reference>
<dbReference type="InterPro" id="IPR012334">
    <property type="entry name" value="Pectin_lyas_fold"/>
</dbReference>
<evidence type="ECO:0000313" key="4">
    <source>
        <dbReference type="Proteomes" id="UP000292884"/>
    </source>
</evidence>
<feature type="domain" description="DUF4955" evidence="2">
    <location>
        <begin position="385"/>
        <end position="532"/>
    </location>
</feature>
<proteinExistence type="predicted"/>
<feature type="domain" description="Rhamnogalacturonase A/B/Epimerase-like pectate lyase" evidence="1">
    <location>
        <begin position="80"/>
        <end position="135"/>
    </location>
</feature>
<dbReference type="InterPro" id="IPR032532">
    <property type="entry name" value="DUF4955"/>
</dbReference>
<dbReference type="Pfam" id="PF12708">
    <property type="entry name" value="Pect-lyase_RHGA_epim"/>
    <property type="match status" value="1"/>
</dbReference>
<evidence type="ECO:0000313" key="3">
    <source>
        <dbReference type="EMBL" id="TCC89212.1"/>
    </source>
</evidence>
<dbReference type="OrthoDB" id="188639at2"/>
<accession>A0A4R0MSM1</accession>
<keyword evidence="4" id="KW-1185">Reference proteome</keyword>
<dbReference type="Pfam" id="PF16315">
    <property type="entry name" value="DUF4955"/>
    <property type="match status" value="1"/>
</dbReference>
<dbReference type="InterPro" id="IPR024535">
    <property type="entry name" value="RHGA/B-epi-like_pectate_lyase"/>
</dbReference>
<name>A0A4R0MSM1_9SPHI</name>
<sequence>MTNLILFKNLMISIHQKIFSGTLLFTLFVVNLAMGQSTVPSQLFQAYQKDKEQSILPDFSYAGYHSGVKAIPDMKDYKVFNVIDYGAIPNDEISDKDAIQAAINAANKNGSGIVFFPKGRFLINQDTAQVKGIVSKGSNIIFRGSGAGQGGTELFMKEMLAPINPKQMWTGRPMITFTAGGRDMEVGQVQKTAKVGAIELTLDKIGQLKVGDWIALKMLNNSPALIQETLGKHELNQNWKYLVEKGVDVCLYYQVVKMDGLTIGLHAPIAINIDPKYGWTVSRFANAEEVGIEDISFVGNWQTKFVHHASWKDDSGFNLFMFSRVTNSWMRNCRFTNCSIAAIVQQSANVSILNCTVTGNAGHEAITSNHSTNVLLANLVDEASQWHSFGSSHGAVNTVIYNCTYPANTSFESHASQPRNTLLDNVTGGFMAGHQGGAIENLPNHLQGLVFWNYKQTNAAIKDFNFWPDDKEDVWFKMVQPIVAGFISKGTTFKRENLSYLEGLDKQVTPISLYQAQLQQRLKKVPTWLQQLK</sequence>
<dbReference type="Proteomes" id="UP000292884">
    <property type="component" value="Unassembled WGS sequence"/>
</dbReference>
<dbReference type="SUPFAM" id="SSF51126">
    <property type="entry name" value="Pectin lyase-like"/>
    <property type="match status" value="1"/>
</dbReference>
<organism evidence="3 4">
    <name type="scientific">Pedobacter frigiditerrae</name>
    <dbReference type="NCBI Taxonomy" id="2530452"/>
    <lineage>
        <taxon>Bacteria</taxon>
        <taxon>Pseudomonadati</taxon>
        <taxon>Bacteroidota</taxon>
        <taxon>Sphingobacteriia</taxon>
        <taxon>Sphingobacteriales</taxon>
        <taxon>Sphingobacteriaceae</taxon>
        <taxon>Pedobacter</taxon>
    </lineage>
</organism>
<dbReference type="AlphaFoldDB" id="A0A4R0MSM1"/>
<gene>
    <name evidence="3" type="ORF">EZ428_16055</name>
</gene>
<comment type="caution">
    <text evidence="3">The sequence shown here is derived from an EMBL/GenBank/DDBJ whole genome shotgun (WGS) entry which is preliminary data.</text>
</comment>
<evidence type="ECO:0000259" key="1">
    <source>
        <dbReference type="Pfam" id="PF12708"/>
    </source>
</evidence>
<dbReference type="Gene3D" id="2.160.20.10">
    <property type="entry name" value="Single-stranded right-handed beta-helix, Pectin lyase-like"/>
    <property type="match status" value="2"/>
</dbReference>
<protein>
    <submittedName>
        <fullName evidence="3">DUF4955 domain-containing protein</fullName>
    </submittedName>
</protein>
<dbReference type="EMBL" id="SJSK01000004">
    <property type="protein sequence ID" value="TCC89212.1"/>
    <property type="molecule type" value="Genomic_DNA"/>
</dbReference>